<accession>C4GLD3</accession>
<organism evidence="2 3">
    <name type="scientific">Kingella oralis ATCC 51147</name>
    <dbReference type="NCBI Taxonomy" id="629741"/>
    <lineage>
        <taxon>Bacteria</taxon>
        <taxon>Pseudomonadati</taxon>
        <taxon>Pseudomonadota</taxon>
        <taxon>Betaproteobacteria</taxon>
        <taxon>Neisseriales</taxon>
        <taxon>Neisseriaceae</taxon>
        <taxon>Kingella</taxon>
    </lineage>
</organism>
<protein>
    <submittedName>
        <fullName evidence="2">Uncharacterized protein</fullName>
    </submittedName>
</protein>
<reference evidence="2" key="1">
    <citation type="submission" date="2009-04" db="EMBL/GenBank/DDBJ databases">
        <authorList>
            <person name="Weinstock G."/>
            <person name="Sodergren E."/>
            <person name="Clifton S."/>
            <person name="Fulton L."/>
            <person name="Fulton B."/>
            <person name="Courtney L."/>
            <person name="Fronick C."/>
            <person name="Harrison M."/>
            <person name="Strong C."/>
            <person name="Farmer C."/>
            <person name="Delahaunty K."/>
            <person name="Markovic C."/>
            <person name="Hall O."/>
            <person name="Minx P."/>
            <person name="Tomlinson C."/>
            <person name="Mitreva M."/>
            <person name="Nelson J."/>
            <person name="Hou S."/>
            <person name="Wollam A."/>
            <person name="Pepin K.H."/>
            <person name="Johnson M."/>
            <person name="Bhonagiri V."/>
            <person name="Nash W.E."/>
            <person name="Warren W."/>
            <person name="Chinwalla A."/>
            <person name="Mardis E.R."/>
            <person name="Wilson R.K."/>
        </authorList>
    </citation>
    <scope>NUCLEOTIDE SEQUENCE [LARGE SCALE GENOMIC DNA]</scope>
    <source>
        <strain evidence="2">ATCC 51147</strain>
    </source>
</reference>
<evidence type="ECO:0000313" key="3">
    <source>
        <dbReference type="Proteomes" id="UP000003009"/>
    </source>
</evidence>
<dbReference type="HOGENOM" id="CLU_2935402_0_0_4"/>
<evidence type="ECO:0000256" key="1">
    <source>
        <dbReference type="SAM" id="MobiDB-lite"/>
    </source>
</evidence>
<dbReference type="AlphaFoldDB" id="C4GLD3"/>
<dbReference type="EMBL" id="ACJW02000003">
    <property type="protein sequence ID" value="EEP67542.1"/>
    <property type="molecule type" value="Genomic_DNA"/>
</dbReference>
<comment type="caution">
    <text evidence="2">The sequence shown here is derived from an EMBL/GenBank/DDBJ whole genome shotgun (WGS) entry which is preliminary data.</text>
</comment>
<name>C4GLD3_9NEIS</name>
<keyword evidence="3" id="KW-1185">Reference proteome</keyword>
<feature type="region of interest" description="Disordered" evidence="1">
    <location>
        <begin position="1"/>
        <end position="20"/>
    </location>
</feature>
<proteinExistence type="predicted"/>
<evidence type="ECO:0000313" key="2">
    <source>
        <dbReference type="EMBL" id="EEP67542.1"/>
    </source>
</evidence>
<sequence>MFKGSLRSAAELRSQNPIYPTKNHLAEHQMVLLFRLPINQTARVGANDAWNEAAPAAAHG</sequence>
<gene>
    <name evidence="2" type="ORF">GCWU000324_01790</name>
</gene>
<dbReference type="Proteomes" id="UP000003009">
    <property type="component" value="Unassembled WGS sequence"/>
</dbReference>
<dbReference type="STRING" id="629741.GCWU000324_01790"/>